<keyword evidence="7" id="KW-0720">Serine protease</keyword>
<dbReference type="Gene3D" id="2.40.10.10">
    <property type="entry name" value="Trypsin-like serine proteases"/>
    <property type="match status" value="2"/>
</dbReference>
<reference evidence="10" key="1">
    <citation type="submission" date="2021-12" db="EMBL/GenBank/DDBJ databases">
        <title>Convergent genome expansion in fungi linked to evolution of root-endophyte symbiosis.</title>
        <authorList>
            <consortium name="DOE Joint Genome Institute"/>
            <person name="Ke Y.-H."/>
            <person name="Bonito G."/>
            <person name="Liao H.-L."/>
            <person name="Looney B."/>
            <person name="Rojas-Flechas A."/>
            <person name="Nash J."/>
            <person name="Hameed K."/>
            <person name="Schadt C."/>
            <person name="Martin F."/>
            <person name="Crous P.W."/>
            <person name="Miettinen O."/>
            <person name="Magnuson J.K."/>
            <person name="Labbe J."/>
            <person name="Jacobson D."/>
            <person name="Doktycz M.J."/>
            <person name="Veneault-Fourrey C."/>
            <person name="Kuo A."/>
            <person name="Mondo S."/>
            <person name="Calhoun S."/>
            <person name="Riley R."/>
            <person name="Ohm R."/>
            <person name="LaButti K."/>
            <person name="Andreopoulos B."/>
            <person name="Pangilinan J."/>
            <person name="Nolan M."/>
            <person name="Tritt A."/>
            <person name="Clum A."/>
            <person name="Lipzen A."/>
            <person name="Daum C."/>
            <person name="Barry K."/>
            <person name="Grigoriev I.V."/>
            <person name="Vilgalys R."/>
        </authorList>
    </citation>
    <scope>NUCLEOTIDE SEQUENCE</scope>
    <source>
        <strain evidence="10">PMI_201</strain>
    </source>
</reference>
<keyword evidence="5" id="KW-0053">Apoptosis</keyword>
<protein>
    <recommendedName>
        <fullName evidence="3">Pro-apoptotic serine protease NMA111</fullName>
    </recommendedName>
    <alternativeName>
        <fullName evidence="4">Pro-apoptotic serine protease nma111</fullName>
    </alternativeName>
</protein>
<feature type="compositionally biased region" description="Low complexity" evidence="8">
    <location>
        <begin position="13"/>
        <end position="24"/>
    </location>
</feature>
<keyword evidence="6" id="KW-0677">Repeat</keyword>
<evidence type="ECO:0000256" key="6">
    <source>
        <dbReference type="ARBA" id="ARBA00022737"/>
    </source>
</evidence>
<evidence type="ECO:0000256" key="2">
    <source>
        <dbReference type="ARBA" id="ARBA00010541"/>
    </source>
</evidence>
<dbReference type="EMBL" id="JAJTJA010000001">
    <property type="protein sequence ID" value="KAH8706001.1"/>
    <property type="molecule type" value="Genomic_DNA"/>
</dbReference>
<evidence type="ECO:0000256" key="3">
    <source>
        <dbReference type="ARBA" id="ARBA00020338"/>
    </source>
</evidence>
<dbReference type="SUPFAM" id="SSF50156">
    <property type="entry name" value="PDZ domain-like"/>
    <property type="match status" value="2"/>
</dbReference>
<evidence type="ECO:0000256" key="8">
    <source>
        <dbReference type="SAM" id="MobiDB-lite"/>
    </source>
</evidence>
<feature type="region of interest" description="Disordered" evidence="8">
    <location>
        <begin position="1"/>
        <end position="24"/>
    </location>
</feature>
<dbReference type="Pfam" id="PF12812">
    <property type="entry name" value="PDZ_1"/>
    <property type="match status" value="1"/>
</dbReference>
<keyword evidence="7" id="KW-0378">Hydrolase</keyword>
<dbReference type="InterPro" id="IPR043504">
    <property type="entry name" value="Peptidase_S1_PA_chymotrypsin"/>
</dbReference>
<dbReference type="GO" id="GO:0004252">
    <property type="term" value="F:serine-type endopeptidase activity"/>
    <property type="evidence" value="ECO:0007669"/>
    <property type="project" value="InterPro"/>
</dbReference>
<evidence type="ECO:0000256" key="1">
    <source>
        <dbReference type="ARBA" id="ARBA00002558"/>
    </source>
</evidence>
<dbReference type="GeneID" id="70248096"/>
<keyword evidence="7" id="KW-0645">Protease</keyword>
<dbReference type="Proteomes" id="UP001201262">
    <property type="component" value="Unassembled WGS sequence"/>
</dbReference>
<evidence type="ECO:0000256" key="7">
    <source>
        <dbReference type="ARBA" id="ARBA00022825"/>
    </source>
</evidence>
<dbReference type="RefSeq" id="XP_046078622.1">
    <property type="nucleotide sequence ID" value="XM_046217809.1"/>
</dbReference>
<comment type="caution">
    <text evidence="10">The sequence shown here is derived from an EMBL/GenBank/DDBJ whole genome shotgun (WGS) entry which is preliminary data.</text>
</comment>
<dbReference type="GO" id="GO:0006915">
    <property type="term" value="P:apoptotic process"/>
    <property type="evidence" value="ECO:0007669"/>
    <property type="project" value="UniProtKB-KW"/>
</dbReference>
<evidence type="ECO:0000256" key="4">
    <source>
        <dbReference type="ARBA" id="ARBA00021524"/>
    </source>
</evidence>
<sequence>MRTSKAEPNQAGVESSPPSSPVVTAAESSVASTAIDSSLKRDILKSMVQIAVRQTRSYQQSYAGTYQASAFLVDKTRGLFLTAGHAVQGPCEGYIISHNDERCDFKIRYKDPEHDYAILQCPPAELGSLDLESLTLKPEAAVVGSHVYLIGNDSGEKVNILRGTISRLDTTSPTHYDSNVELIQASAAGKGGCSGGPLLTLEGEAIGICVSGHNSSHLDWFFPLHCPLQVLENIKREQPVVRGTLHTVWRRVPFYECRQIGLSRAKQAEINTDKNGLLVATMIIPETEAFEFLRVNDILISINSKVVVDFSDLENILNFNVGRKIQIEVIRFQKTHIFELVVHDLFALTPTRILTDSGATFHNVPYRTAVCWRVPLKGLYVADSTSTYRLGDNSRDYIISSINGHATPNVIEGEKTLIKFADRERVTVRYSHATRNSRQETMQITLDRHWEQPSLTIFNPDTGEWDYSNVKTQEKTSQEVSEPALPNHKAISPKTPVLSEIKRRFVQLTWTAPFVCLDENTDAKQSGFGFILSRGLILVEKAVCPHDLCDIYIDIDGREVLGTIVHMDHRQNWILVRYDAAETSTETLDTIDLATTYPLEFDPVTFLGIDDSDTFHTTKSRVTGSLIADFSSPLHHAEAIDVVQIDSDIAQTCLLGVIMNETQQISGFWIVSRNNNSYILPTVSIAPVVYQVLAGLSPMGRPKLNFRCEMISPKDARIMGVKDEYINHGISINGAQHRFFSVRRTTLRAADYIQHSDIFLRINGKPITKYIDFDAFDDTEHETVELGLVRDGKEIVIDYPLQLAADAMTDRVTSIFGMILQAPYTDLKYITREIYSELIYMSTAAGSPGQHTAIMYGNFVTGVNGNRVYDLGSFLDEISQILEETDFTIQSTDWNGKEYSDIVRKSSRAFGSYEFIKKNGKWEKMSLDLRTRASEKDLVILPHKED</sequence>
<evidence type="ECO:0000313" key="11">
    <source>
        <dbReference type="Proteomes" id="UP001201262"/>
    </source>
</evidence>
<dbReference type="GO" id="GO:0006508">
    <property type="term" value="P:proteolysis"/>
    <property type="evidence" value="ECO:0007669"/>
    <property type="project" value="InterPro"/>
</dbReference>
<dbReference type="PANTHER" id="PTHR46366:SF8">
    <property type="entry name" value="PRO-APOPTOTIC SERINE PROTEASE NMA111"/>
    <property type="match status" value="1"/>
</dbReference>
<evidence type="ECO:0000259" key="9">
    <source>
        <dbReference type="Pfam" id="PF12812"/>
    </source>
</evidence>
<feature type="domain" description="PDZ-like" evidence="9">
    <location>
        <begin position="347"/>
        <end position="417"/>
    </location>
</feature>
<evidence type="ECO:0000256" key="5">
    <source>
        <dbReference type="ARBA" id="ARBA00022703"/>
    </source>
</evidence>
<dbReference type="PRINTS" id="PR00834">
    <property type="entry name" value="PROTEASES2C"/>
</dbReference>
<dbReference type="AlphaFoldDB" id="A0AAD4Q6S2"/>
<dbReference type="InterPro" id="IPR025926">
    <property type="entry name" value="PDZ-like_dom"/>
</dbReference>
<dbReference type="Gene3D" id="2.30.42.10">
    <property type="match status" value="1"/>
</dbReference>
<accession>A0AAD4Q6S2</accession>
<dbReference type="InterPro" id="IPR036034">
    <property type="entry name" value="PDZ_sf"/>
</dbReference>
<dbReference type="SUPFAM" id="SSF50494">
    <property type="entry name" value="Trypsin-like serine proteases"/>
    <property type="match status" value="2"/>
</dbReference>
<dbReference type="Pfam" id="PF13365">
    <property type="entry name" value="Trypsin_2"/>
    <property type="match status" value="1"/>
</dbReference>
<proteinExistence type="inferred from homology"/>
<gene>
    <name evidence="10" type="ORF">BGW36DRAFT_393443</name>
</gene>
<evidence type="ECO:0000313" key="10">
    <source>
        <dbReference type="EMBL" id="KAH8706001.1"/>
    </source>
</evidence>
<dbReference type="PANTHER" id="PTHR46366">
    <property type="entry name" value="PRO-APOPTOTIC SERINE PROTEASE NMA111"/>
    <property type="match status" value="1"/>
</dbReference>
<name>A0AAD4Q6S2_9EURO</name>
<comment type="function">
    <text evidence="1">Nuclear serine protease which mediates apoptosis.</text>
</comment>
<comment type="similarity">
    <text evidence="2">Belongs to the peptidase S1C family.</text>
</comment>
<keyword evidence="11" id="KW-1185">Reference proteome</keyword>
<dbReference type="InterPro" id="IPR009003">
    <property type="entry name" value="Peptidase_S1_PA"/>
</dbReference>
<organism evidence="10 11">
    <name type="scientific">Talaromyces proteolyticus</name>
    <dbReference type="NCBI Taxonomy" id="1131652"/>
    <lineage>
        <taxon>Eukaryota</taxon>
        <taxon>Fungi</taxon>
        <taxon>Dikarya</taxon>
        <taxon>Ascomycota</taxon>
        <taxon>Pezizomycotina</taxon>
        <taxon>Eurotiomycetes</taxon>
        <taxon>Eurotiomycetidae</taxon>
        <taxon>Eurotiales</taxon>
        <taxon>Trichocomaceae</taxon>
        <taxon>Talaromyces</taxon>
        <taxon>Talaromyces sect. Bacilispori</taxon>
    </lineage>
</organism>
<dbReference type="InterPro" id="IPR001940">
    <property type="entry name" value="Peptidase_S1C"/>
</dbReference>